<evidence type="ECO:0000313" key="3">
    <source>
        <dbReference type="EMBL" id="APZ93083.1"/>
    </source>
</evidence>
<gene>
    <name evidence="3" type="ORF">Fuma_02699</name>
</gene>
<keyword evidence="4" id="KW-1185">Reference proteome</keyword>
<proteinExistence type="predicted"/>
<dbReference type="Proteomes" id="UP000187735">
    <property type="component" value="Chromosome"/>
</dbReference>
<evidence type="ECO:0000256" key="2">
    <source>
        <dbReference type="SAM" id="SignalP"/>
    </source>
</evidence>
<protein>
    <submittedName>
        <fullName evidence="3">Uncharacterized protein</fullName>
    </submittedName>
</protein>
<dbReference type="RefSeq" id="WP_077024607.1">
    <property type="nucleotide sequence ID" value="NZ_CP017641.1"/>
</dbReference>
<organism evidence="3 4">
    <name type="scientific">Fuerstiella marisgermanici</name>
    <dbReference type="NCBI Taxonomy" id="1891926"/>
    <lineage>
        <taxon>Bacteria</taxon>
        <taxon>Pseudomonadati</taxon>
        <taxon>Planctomycetota</taxon>
        <taxon>Planctomycetia</taxon>
        <taxon>Planctomycetales</taxon>
        <taxon>Planctomycetaceae</taxon>
        <taxon>Fuerstiella</taxon>
    </lineage>
</organism>
<reference evidence="3 4" key="1">
    <citation type="journal article" date="2016" name="Front. Microbiol.">
        <title>Fuerstia marisgermanicae gen. nov., sp. nov., an Unusual Member of the Phylum Planctomycetes from the German Wadden Sea.</title>
        <authorList>
            <person name="Kohn T."/>
            <person name="Heuer A."/>
            <person name="Jogler M."/>
            <person name="Vollmers J."/>
            <person name="Boedeker C."/>
            <person name="Bunk B."/>
            <person name="Rast P."/>
            <person name="Borchert D."/>
            <person name="Glockner I."/>
            <person name="Freese H.M."/>
            <person name="Klenk H.P."/>
            <person name="Overmann J."/>
            <person name="Kaster A.K."/>
            <person name="Rohde M."/>
            <person name="Wiegand S."/>
            <person name="Jogler C."/>
        </authorList>
    </citation>
    <scope>NUCLEOTIDE SEQUENCE [LARGE SCALE GENOMIC DNA]</scope>
    <source>
        <strain evidence="3 4">NH11</strain>
    </source>
</reference>
<dbReference type="KEGG" id="fmr:Fuma_02699"/>
<dbReference type="EMBL" id="CP017641">
    <property type="protein sequence ID" value="APZ93083.1"/>
    <property type="molecule type" value="Genomic_DNA"/>
</dbReference>
<evidence type="ECO:0000256" key="1">
    <source>
        <dbReference type="SAM" id="MobiDB-lite"/>
    </source>
</evidence>
<name>A0A1P8WGB3_9PLAN</name>
<accession>A0A1P8WGB3</accession>
<feature type="chain" id="PRO_5013201918" evidence="2">
    <location>
        <begin position="27"/>
        <end position="107"/>
    </location>
</feature>
<sequence length="107" mass="11639" precursor="true">MFRKSALLKLALLCVLTFATSSTASAQFGYSHSSYAYHHHYSRPAYRASTGYRVVPVYYRIPIYIVPAKPACGCDAAPAHARPASPFAQPPSLYAPPAKGPRLAPVR</sequence>
<keyword evidence="2" id="KW-0732">Signal</keyword>
<feature type="region of interest" description="Disordered" evidence="1">
    <location>
        <begin position="77"/>
        <end position="107"/>
    </location>
</feature>
<dbReference type="AlphaFoldDB" id="A0A1P8WGB3"/>
<feature type="signal peptide" evidence="2">
    <location>
        <begin position="1"/>
        <end position="26"/>
    </location>
</feature>
<evidence type="ECO:0000313" key="4">
    <source>
        <dbReference type="Proteomes" id="UP000187735"/>
    </source>
</evidence>